<sequence length="88" mass="9725">METLGLYLMVSLLSPLISPDGGRITTAKGGTLQPWLVGLAAVTGFLFIVFVLLIVKRVFFKKENARSRKNKKETQRLMMSAGNVKCHS</sequence>
<evidence type="ECO:0000256" key="3">
    <source>
        <dbReference type="ARBA" id="ARBA00022989"/>
    </source>
</evidence>
<comment type="similarity">
    <text evidence="5">Belongs to the PDZK1-interacting protein 1/SMIM24 family.</text>
</comment>
<keyword evidence="4 6" id="KW-0472">Membrane</keyword>
<dbReference type="GO" id="GO:0016020">
    <property type="term" value="C:membrane"/>
    <property type="evidence" value="ECO:0007669"/>
    <property type="project" value="UniProtKB-SubCell"/>
</dbReference>
<dbReference type="PANTHER" id="PTHR15296">
    <property type="entry name" value="MEMBRANE-ASSOCIATED PROTEIN MAP17"/>
    <property type="match status" value="1"/>
</dbReference>
<name>A0AAY4AY12_9TELE</name>
<evidence type="ECO:0000256" key="1">
    <source>
        <dbReference type="ARBA" id="ARBA00004167"/>
    </source>
</evidence>
<keyword evidence="3 6" id="KW-1133">Transmembrane helix</keyword>
<evidence type="ECO:0000256" key="5">
    <source>
        <dbReference type="ARBA" id="ARBA00049650"/>
    </source>
</evidence>
<dbReference type="PANTHER" id="PTHR15296:SF2">
    <property type="entry name" value="SMALL INTEGRAL MEMBRANE PROTEIN 24"/>
    <property type="match status" value="1"/>
</dbReference>
<dbReference type="AlphaFoldDB" id="A0AAY4AY12"/>
<accession>A0AAY4AY12</accession>
<reference evidence="7 8" key="1">
    <citation type="submission" date="2020-06" db="EMBL/GenBank/DDBJ databases">
        <authorList>
            <consortium name="Wellcome Sanger Institute Data Sharing"/>
        </authorList>
    </citation>
    <scope>NUCLEOTIDE SEQUENCE [LARGE SCALE GENOMIC DNA]</scope>
</reference>
<evidence type="ECO:0000256" key="6">
    <source>
        <dbReference type="SAM" id="Phobius"/>
    </source>
</evidence>
<evidence type="ECO:0000313" key="8">
    <source>
        <dbReference type="Proteomes" id="UP000694580"/>
    </source>
</evidence>
<feature type="transmembrane region" description="Helical" evidence="6">
    <location>
        <begin position="35"/>
        <end position="59"/>
    </location>
</feature>
<evidence type="ECO:0000313" key="7">
    <source>
        <dbReference type="Ensembl" id="ENSDCDP00010012331.1"/>
    </source>
</evidence>
<comment type="subcellular location">
    <subcellularLocation>
        <location evidence="1">Membrane</location>
        <topology evidence="1">Single-pass membrane protein</topology>
    </subcellularLocation>
</comment>
<dbReference type="InterPro" id="IPR031627">
    <property type="entry name" value="PDZK1IP1/SMIM24"/>
</dbReference>
<evidence type="ECO:0000256" key="4">
    <source>
        <dbReference type="ARBA" id="ARBA00023136"/>
    </source>
</evidence>
<reference evidence="7" key="2">
    <citation type="submission" date="2025-08" db="UniProtKB">
        <authorList>
            <consortium name="Ensembl"/>
        </authorList>
    </citation>
    <scope>IDENTIFICATION</scope>
</reference>
<dbReference type="Proteomes" id="UP000694580">
    <property type="component" value="Chromosome 13"/>
</dbReference>
<dbReference type="Ensembl" id="ENSDCDT00010012925.1">
    <property type="protein sequence ID" value="ENSDCDP00010012331.1"/>
    <property type="gene ID" value="ENSDCDG00010005518.1"/>
</dbReference>
<dbReference type="Pfam" id="PF15807">
    <property type="entry name" value="MAP17"/>
    <property type="match status" value="1"/>
</dbReference>
<evidence type="ECO:0000256" key="2">
    <source>
        <dbReference type="ARBA" id="ARBA00022692"/>
    </source>
</evidence>
<keyword evidence="8" id="KW-1185">Reference proteome</keyword>
<proteinExistence type="inferred from homology"/>
<reference evidence="7" key="3">
    <citation type="submission" date="2025-09" db="UniProtKB">
        <authorList>
            <consortium name="Ensembl"/>
        </authorList>
    </citation>
    <scope>IDENTIFICATION</scope>
</reference>
<dbReference type="GeneTree" id="ENSGT00980000201079"/>
<organism evidence="7 8">
    <name type="scientific">Denticeps clupeoides</name>
    <name type="common">denticle herring</name>
    <dbReference type="NCBI Taxonomy" id="299321"/>
    <lineage>
        <taxon>Eukaryota</taxon>
        <taxon>Metazoa</taxon>
        <taxon>Chordata</taxon>
        <taxon>Craniata</taxon>
        <taxon>Vertebrata</taxon>
        <taxon>Euteleostomi</taxon>
        <taxon>Actinopterygii</taxon>
        <taxon>Neopterygii</taxon>
        <taxon>Teleostei</taxon>
        <taxon>Clupei</taxon>
        <taxon>Clupeiformes</taxon>
        <taxon>Denticipitoidei</taxon>
        <taxon>Denticipitidae</taxon>
        <taxon>Denticeps</taxon>
    </lineage>
</organism>
<keyword evidence="2 6" id="KW-0812">Transmembrane</keyword>
<protein>
    <submittedName>
        <fullName evidence="7">Uncharacterized protein</fullName>
    </submittedName>
</protein>